<dbReference type="RefSeq" id="WP_346754381.1">
    <property type="nucleotide sequence ID" value="NZ_JAUJEA010000011.1"/>
</dbReference>
<dbReference type="Pfam" id="PF13517">
    <property type="entry name" value="FG-GAP_3"/>
    <property type="match status" value="5"/>
</dbReference>
<keyword evidence="1" id="KW-0732">Signal</keyword>
<dbReference type="InterPro" id="IPR028994">
    <property type="entry name" value="Integrin_alpha_N"/>
</dbReference>
<name>A0ABT8KU97_9BACT</name>
<proteinExistence type="predicted"/>
<reference evidence="3" key="1">
    <citation type="submission" date="2023-06" db="EMBL/GenBank/DDBJ databases">
        <title>Genomic of Parafulvivirga corallium.</title>
        <authorList>
            <person name="Wang G."/>
        </authorList>
    </citation>
    <scope>NUCLEOTIDE SEQUENCE</scope>
    <source>
        <strain evidence="3">BMA10</strain>
    </source>
</reference>
<evidence type="ECO:0000313" key="3">
    <source>
        <dbReference type="EMBL" id="MDN5204357.1"/>
    </source>
</evidence>
<organism evidence="3 4">
    <name type="scientific">Splendidivirga corallicola</name>
    <dbReference type="NCBI Taxonomy" id="3051826"/>
    <lineage>
        <taxon>Bacteria</taxon>
        <taxon>Pseudomonadati</taxon>
        <taxon>Bacteroidota</taxon>
        <taxon>Cytophagia</taxon>
        <taxon>Cytophagales</taxon>
        <taxon>Splendidivirgaceae</taxon>
        <taxon>Splendidivirga</taxon>
    </lineage>
</organism>
<sequence>MKRFYWVCFFLMIAACDASKNEISSLKSKEKKEQLYEIYGAEKTGIRFSNNLNESLKFNGLLYEYYYNGGGVAIADFDNDGFSDIFLVGSVVQSELYLNEGELKFKNVTKETGIVQKGGLHTGVTIVDINNDGWKDIYLSISGRYKDQSLLANQLFVNKGLNDDGVPFFEEKAKEFGLDIALCSTQASFFDYDKDGDLDMFLINHLYPEFYDHSKLKEYKSTPAGLNADKLYENVAGKYVDVTDKAGIVNNLLGYGLGLAVGDVNNDQWPDIYVSNDFFGNDYLYLNQKNGSFKEVANESTGHTSFFSMGNDIADINNDGWLDILTLDMVSEDNYGIKTSMSGMNPEKFYKNISLGLHFQYMYNAIQLNNGVSNDEIPYFSNIAQMTGISSTDWSWAPLMFDMDNDGNKDIFISNGIQGDYRNNDFINYRNRREKEIIENRVDPRIFVNELLSRIPKRKKANYFYKNNGNLNFQKIETQSIDDVKTCSNGAAYADLDNDGDLEIIVNNSNETAFIYKNNTIEKRLGNFLRFKFKGPKRNVLGIGARVVLKYNGNQQIQEHYFTRGFQSSVAPGMHFGLGECELVEEVKVIWPDGKHEVLQNVSVNQTIELAHGNSSPSNSSSSKETKYLFADITQTVNINYKHQENEFDDFSRESLLPHKMSQMGPALAVGDINNDGTEDFFVGGSTGHEATFFVQQKDGNFQKLQIDVFKKDRMYEDVGAKLFDADNDGDLDLYVASGGNEYPQGSSSYKDRFYENTGKGKFINNSKSLPEIAVSGRCVKLADYDKDGDIDLFIGGRQVPGKYPFPESSFILENISDSKGIKFIDITNKVAPELKNIGMITDALWEDFDNDGFTDLILAGEWMPLMFLKNNDGQFENVTETSGLSRNVGWWNCLASADFDMDGDIDLIAGNLGLNYKYKASDKEPFTIHANDFDENGSLDIVLSYFNGGQQFPLRGRECSSNQMPFIKEKFPSYHDFGEATLTEVYGNDKLSHSLNYSATNFASSYFENKGDGKFQVHSFDNLAQISSVNSILINDYDNDSHLDLLFVGNMYGSEVETPRNDGSYGLYIKGDGSGNFIPIPGHMTGLLIKGEIRELEIIKLADNSNAIIAAINNDHLRVIQLTSQN</sequence>
<evidence type="ECO:0000313" key="4">
    <source>
        <dbReference type="Proteomes" id="UP001172082"/>
    </source>
</evidence>
<keyword evidence="4" id="KW-1185">Reference proteome</keyword>
<dbReference type="PANTHER" id="PTHR16026:SF0">
    <property type="entry name" value="CARTILAGE ACIDIC PROTEIN 1"/>
    <property type="match status" value="1"/>
</dbReference>
<feature type="domain" description="ASPIC/UnbV" evidence="2">
    <location>
        <begin position="542"/>
        <end position="608"/>
    </location>
</feature>
<dbReference type="Proteomes" id="UP001172082">
    <property type="component" value="Unassembled WGS sequence"/>
</dbReference>
<dbReference type="InterPro" id="IPR013517">
    <property type="entry name" value="FG-GAP"/>
</dbReference>
<dbReference type="EMBL" id="JAUJEA010000011">
    <property type="protein sequence ID" value="MDN5204357.1"/>
    <property type="molecule type" value="Genomic_DNA"/>
</dbReference>
<dbReference type="SUPFAM" id="SSF69318">
    <property type="entry name" value="Integrin alpha N-terminal domain"/>
    <property type="match status" value="3"/>
</dbReference>
<dbReference type="Gene3D" id="2.130.10.130">
    <property type="entry name" value="Integrin alpha, N-terminal"/>
    <property type="match status" value="4"/>
</dbReference>
<gene>
    <name evidence="3" type="ORF">QQ008_23395</name>
</gene>
<dbReference type="InterPro" id="IPR011519">
    <property type="entry name" value="UnbV_ASPIC"/>
</dbReference>
<dbReference type="InterPro" id="IPR027039">
    <property type="entry name" value="Crtac1"/>
</dbReference>
<evidence type="ECO:0000256" key="1">
    <source>
        <dbReference type="ARBA" id="ARBA00022729"/>
    </source>
</evidence>
<protein>
    <submittedName>
        <fullName evidence="3">VCBS repeat-containing protein</fullName>
    </submittedName>
</protein>
<dbReference type="Pfam" id="PF07593">
    <property type="entry name" value="UnbV_ASPIC"/>
    <property type="match status" value="1"/>
</dbReference>
<dbReference type="PANTHER" id="PTHR16026">
    <property type="entry name" value="CARTILAGE ACIDIC PROTEIN 1"/>
    <property type="match status" value="1"/>
</dbReference>
<evidence type="ECO:0000259" key="2">
    <source>
        <dbReference type="Pfam" id="PF07593"/>
    </source>
</evidence>
<dbReference type="PROSITE" id="PS51257">
    <property type="entry name" value="PROKAR_LIPOPROTEIN"/>
    <property type="match status" value="1"/>
</dbReference>
<accession>A0ABT8KU97</accession>
<comment type="caution">
    <text evidence="3">The sequence shown here is derived from an EMBL/GenBank/DDBJ whole genome shotgun (WGS) entry which is preliminary data.</text>
</comment>